<dbReference type="PANTHER" id="PTHR13618">
    <property type="entry name" value="LEUCINE ZIPPER CONTAINING TRANSCRIPTION FACTOR LZF1"/>
    <property type="match status" value="1"/>
</dbReference>
<dbReference type="GO" id="GO:0043291">
    <property type="term" value="C:RAVE complex"/>
    <property type="evidence" value="ECO:0007669"/>
    <property type="project" value="TreeGrafter"/>
</dbReference>
<keyword evidence="3" id="KW-1185">Reference proteome</keyword>
<protein>
    <recommendedName>
        <fullName evidence="4">Protein rogdi</fullName>
    </recommendedName>
</protein>
<dbReference type="InterPro" id="IPR028241">
    <property type="entry name" value="RAVE2/Rogdi"/>
</dbReference>
<evidence type="ECO:0000256" key="1">
    <source>
        <dbReference type="ARBA" id="ARBA00005535"/>
    </source>
</evidence>
<proteinExistence type="inferred from homology"/>
<dbReference type="Proteomes" id="UP000655588">
    <property type="component" value="Unassembled WGS sequence"/>
</dbReference>
<dbReference type="Pfam" id="PF10259">
    <property type="entry name" value="Rogdi_lz"/>
    <property type="match status" value="1"/>
</dbReference>
<accession>A0A833RI24</accession>
<dbReference type="AlphaFoldDB" id="A0A833RI24"/>
<evidence type="ECO:0000313" key="2">
    <source>
        <dbReference type="EMBL" id="KAF3424179.1"/>
    </source>
</evidence>
<comment type="caution">
    <text evidence="2">The sequence shown here is derived from an EMBL/GenBank/DDBJ whole genome shotgun (WGS) entry which is preliminary data.</text>
</comment>
<sequence>MADCEKEEAHNLMNVIHGISAIQMEFEWVLHEEVHSSLSQLRNILMECAQRFPLALFGNDQHNKTDRFVFAAPHDQVKCVAVLTGDSITNAEVNFKVQRQQNINMRTSIQTEHPWKLQQIQDAANHLQQAIAHIDNVDRHYPFKTSDEVMHVLGNILGCLQRSRTSLIVPRKKTIDDLIKSRNMKSLNPNLPENLAISFYIQSYKLVLAIYQLENAHGNVKYETQQAECSVPWLNDALVLLTIALQLCQRLKDKVSLNKTILNFFTLSEIFFRSVFFLNTKILQLVLTFLQQWLGNEIYHV</sequence>
<gene>
    <name evidence="2" type="ORF">E2986_07144</name>
</gene>
<reference evidence="2" key="1">
    <citation type="submission" date="2019-11" db="EMBL/GenBank/DDBJ databases">
        <title>The nuclear and mitochondrial genomes of Frieseomelitta varia - a highly eusocial stingless bee (Meliponini) with a permanently sterile worker caste.</title>
        <authorList>
            <person name="Freitas F.C.P."/>
            <person name="Lourenco A.P."/>
            <person name="Nunes F.M.F."/>
            <person name="Paschoal A.R."/>
            <person name="Abreu F.C.P."/>
            <person name="Barbin F.O."/>
            <person name="Bataglia L."/>
            <person name="Cardoso-Junior C.A.M."/>
            <person name="Cervoni M.S."/>
            <person name="Silva S.R."/>
            <person name="Dalarmi F."/>
            <person name="Del Lama M.A."/>
            <person name="Depintor T.S."/>
            <person name="Ferreira K.M."/>
            <person name="Goria P.S."/>
            <person name="Jaskot M.C."/>
            <person name="Lago D.C."/>
            <person name="Luna-Lucena D."/>
            <person name="Moda L.M."/>
            <person name="Nascimento L."/>
            <person name="Pedrino M."/>
            <person name="Rabico F.O."/>
            <person name="Sanches F.C."/>
            <person name="Santos D.E."/>
            <person name="Santos C.G."/>
            <person name="Vieira J."/>
            <person name="Lopes T.F."/>
            <person name="Barchuk A.R."/>
            <person name="Hartfelder K."/>
            <person name="Simoes Z.L.P."/>
            <person name="Bitondi M.M.G."/>
            <person name="Pinheiro D.G."/>
        </authorList>
    </citation>
    <scope>NUCLEOTIDE SEQUENCE</scope>
    <source>
        <strain evidence="2">USP_RPSP 00005682</strain>
        <tissue evidence="2">Whole individual</tissue>
    </source>
</reference>
<evidence type="ECO:0008006" key="4">
    <source>
        <dbReference type="Google" id="ProtNLM"/>
    </source>
</evidence>
<comment type="similarity">
    <text evidence="1">Belongs to the rogdi family.</text>
</comment>
<name>A0A833RI24_9HYME</name>
<dbReference type="PANTHER" id="PTHR13618:SF1">
    <property type="entry name" value="PROTEIN ROGDI HOMOLOG"/>
    <property type="match status" value="1"/>
</dbReference>
<dbReference type="EMBL" id="WNWW01000489">
    <property type="protein sequence ID" value="KAF3424179.1"/>
    <property type="molecule type" value="Genomic_DNA"/>
</dbReference>
<organism evidence="2 3">
    <name type="scientific">Frieseomelitta varia</name>
    <dbReference type="NCBI Taxonomy" id="561572"/>
    <lineage>
        <taxon>Eukaryota</taxon>
        <taxon>Metazoa</taxon>
        <taxon>Ecdysozoa</taxon>
        <taxon>Arthropoda</taxon>
        <taxon>Hexapoda</taxon>
        <taxon>Insecta</taxon>
        <taxon>Pterygota</taxon>
        <taxon>Neoptera</taxon>
        <taxon>Endopterygota</taxon>
        <taxon>Hymenoptera</taxon>
        <taxon>Apocrita</taxon>
        <taxon>Aculeata</taxon>
        <taxon>Apoidea</taxon>
        <taxon>Anthophila</taxon>
        <taxon>Apidae</taxon>
        <taxon>Frieseomelitta</taxon>
    </lineage>
</organism>
<evidence type="ECO:0000313" key="3">
    <source>
        <dbReference type="Proteomes" id="UP000655588"/>
    </source>
</evidence>